<evidence type="ECO:0000313" key="2">
    <source>
        <dbReference type="EMBL" id="ELY96241.1"/>
    </source>
</evidence>
<dbReference type="InterPro" id="IPR011991">
    <property type="entry name" value="ArsR-like_HTH"/>
</dbReference>
<reference evidence="2 3" key="1">
    <citation type="journal article" date="2014" name="PLoS Genet.">
        <title>Phylogenetically driven sequencing of extremely halophilic archaea reveals strategies for static and dynamic osmo-response.</title>
        <authorList>
            <person name="Becker E.A."/>
            <person name="Seitzer P.M."/>
            <person name="Tritt A."/>
            <person name="Larsen D."/>
            <person name="Krusor M."/>
            <person name="Yao A.I."/>
            <person name="Wu D."/>
            <person name="Madern D."/>
            <person name="Eisen J.A."/>
            <person name="Darling A.E."/>
            <person name="Facciotti M.T."/>
        </authorList>
    </citation>
    <scope>NUCLEOTIDE SEQUENCE [LARGE SCALE GENOMIC DNA]</scope>
    <source>
        <strain evidence="2 3">JCM 10989</strain>
    </source>
</reference>
<name>M0ACW7_9EURY</name>
<dbReference type="Proteomes" id="UP000011519">
    <property type="component" value="Unassembled WGS sequence"/>
</dbReference>
<accession>M0ACW7</accession>
<dbReference type="Pfam" id="PF12802">
    <property type="entry name" value="MarR_2"/>
    <property type="match status" value="1"/>
</dbReference>
<dbReference type="AlphaFoldDB" id="M0ACW7"/>
<dbReference type="Gene3D" id="3.40.50.11700">
    <property type="match status" value="1"/>
</dbReference>
<evidence type="ECO:0000313" key="3">
    <source>
        <dbReference type="Proteomes" id="UP000011519"/>
    </source>
</evidence>
<organism evidence="2 3">
    <name type="scientific">Natrialba hulunbeirensis JCM 10989</name>
    <dbReference type="NCBI Taxonomy" id="1227493"/>
    <lineage>
        <taxon>Archaea</taxon>
        <taxon>Methanobacteriati</taxon>
        <taxon>Methanobacteriota</taxon>
        <taxon>Stenosarchaea group</taxon>
        <taxon>Halobacteria</taxon>
        <taxon>Halobacteriales</taxon>
        <taxon>Natrialbaceae</taxon>
        <taxon>Natrialba</taxon>
    </lineage>
</organism>
<dbReference type="EMBL" id="AOIM01000002">
    <property type="protein sequence ID" value="ELY96241.1"/>
    <property type="molecule type" value="Genomic_DNA"/>
</dbReference>
<gene>
    <name evidence="2" type="ORF">C483_00405</name>
</gene>
<dbReference type="InterPro" id="IPR036390">
    <property type="entry name" value="WH_DNA-bd_sf"/>
</dbReference>
<feature type="domain" description="HTH marR-type" evidence="1">
    <location>
        <begin position="100"/>
        <end position="158"/>
    </location>
</feature>
<sequence>MQAVADVEQLLQEIEPMASCSIERISTETFEATVRDCCAVLADIDSDSNAIVSLGGGPRDVLLPLTVAALVLSQTVDNALFFSDIDNTVQEWPLPDLTTGIPSRTTDTFEAIVTAGDWLSLSTIADETAQSKSTVIRHVNDLEDAGLVESDTSEKAKRIRIAFSGELLSLARASSP</sequence>
<keyword evidence="3" id="KW-1185">Reference proteome</keyword>
<dbReference type="SUPFAM" id="SSF46785">
    <property type="entry name" value="Winged helix' DNA-binding domain"/>
    <property type="match status" value="1"/>
</dbReference>
<comment type="caution">
    <text evidence="2">The sequence shown here is derived from an EMBL/GenBank/DDBJ whole genome shotgun (WGS) entry which is preliminary data.</text>
</comment>
<dbReference type="PATRIC" id="fig|1227493.4.peg.70"/>
<protein>
    <recommendedName>
        <fullName evidence="1">HTH marR-type domain-containing protein</fullName>
    </recommendedName>
</protein>
<proteinExistence type="predicted"/>
<dbReference type="GO" id="GO:0003700">
    <property type="term" value="F:DNA-binding transcription factor activity"/>
    <property type="evidence" value="ECO:0007669"/>
    <property type="project" value="InterPro"/>
</dbReference>
<dbReference type="InterPro" id="IPR000835">
    <property type="entry name" value="HTH_MarR-typ"/>
</dbReference>
<dbReference type="Gene3D" id="1.10.10.10">
    <property type="entry name" value="Winged helix-like DNA-binding domain superfamily/Winged helix DNA-binding domain"/>
    <property type="match status" value="1"/>
</dbReference>
<dbReference type="InterPro" id="IPR036388">
    <property type="entry name" value="WH-like_DNA-bd_sf"/>
</dbReference>
<dbReference type="CDD" id="cd00090">
    <property type="entry name" value="HTH_ARSR"/>
    <property type="match status" value="1"/>
</dbReference>
<evidence type="ECO:0000259" key="1">
    <source>
        <dbReference type="Pfam" id="PF12802"/>
    </source>
</evidence>